<dbReference type="AlphaFoldDB" id="A0A139AXT1"/>
<feature type="domain" description="CHCH" evidence="3">
    <location>
        <begin position="52"/>
        <end position="85"/>
    </location>
</feature>
<sequence>MPLATQPPPPDTTSGSQTAASQSPNPPNPRSRGHATDEDDDPYTARIRATGCYEHNERLLLCYADQGRDWRACRAEMAAFRECMKAWTERQAAEGE</sequence>
<dbReference type="SUPFAM" id="SSF47072">
    <property type="entry name" value="Cysteine alpha-hairpin motif"/>
    <property type="match status" value="1"/>
</dbReference>
<dbReference type="PANTHER" id="PTHR13639">
    <property type="entry name" value="CYTOCHROME C OXIDASE ASSEMBLY FACTOR 4 HOMOLOG, MITOCHONDRIAL"/>
    <property type="match status" value="1"/>
</dbReference>
<keyword evidence="1" id="KW-1015">Disulfide bond</keyword>
<reference evidence="4 5" key="1">
    <citation type="journal article" date="2015" name="Genome Biol. Evol.">
        <title>Phylogenomic analyses indicate that early fungi evolved digesting cell walls of algal ancestors of land plants.</title>
        <authorList>
            <person name="Chang Y."/>
            <person name="Wang S."/>
            <person name="Sekimoto S."/>
            <person name="Aerts A.L."/>
            <person name="Choi C."/>
            <person name="Clum A."/>
            <person name="LaButti K.M."/>
            <person name="Lindquist E.A."/>
            <person name="Yee Ngan C."/>
            <person name="Ohm R.A."/>
            <person name="Salamov A.A."/>
            <person name="Grigoriev I.V."/>
            <person name="Spatafora J.W."/>
            <person name="Berbee M.L."/>
        </authorList>
    </citation>
    <scope>NUCLEOTIDE SEQUENCE [LARGE SCALE GENOMIC DNA]</scope>
    <source>
        <strain evidence="4 5">JEL478</strain>
    </source>
</reference>
<accession>A0A139AXT1</accession>
<dbReference type="EMBL" id="KQ965732">
    <property type="protein sequence ID" value="KXS21548.1"/>
    <property type="molecule type" value="Genomic_DNA"/>
</dbReference>
<dbReference type="PANTHER" id="PTHR13639:SF2">
    <property type="entry name" value="CYTOCHROME C OXIDASE ASSEMBLY FACTOR 4 HOMOLOG, MITOCHONDRIAL"/>
    <property type="match status" value="1"/>
</dbReference>
<evidence type="ECO:0000313" key="4">
    <source>
        <dbReference type="EMBL" id="KXS21548.1"/>
    </source>
</evidence>
<evidence type="ECO:0000313" key="5">
    <source>
        <dbReference type="Proteomes" id="UP000070544"/>
    </source>
</evidence>
<dbReference type="InterPro" id="IPR039870">
    <property type="entry name" value="Coa4-like"/>
</dbReference>
<evidence type="ECO:0000256" key="2">
    <source>
        <dbReference type="SAM" id="MobiDB-lite"/>
    </source>
</evidence>
<protein>
    <recommendedName>
        <fullName evidence="3">CHCH domain-containing protein</fullName>
    </recommendedName>
</protein>
<dbReference type="OrthoDB" id="5586401at2759"/>
<feature type="compositionally biased region" description="Low complexity" evidence="2">
    <location>
        <begin position="12"/>
        <end position="23"/>
    </location>
</feature>
<feature type="compositionally biased region" description="Pro residues" evidence="2">
    <location>
        <begin position="1"/>
        <end position="11"/>
    </location>
</feature>
<keyword evidence="5" id="KW-1185">Reference proteome</keyword>
<evidence type="ECO:0000256" key="1">
    <source>
        <dbReference type="ARBA" id="ARBA00023157"/>
    </source>
</evidence>
<organism evidence="4 5">
    <name type="scientific">Gonapodya prolifera (strain JEL478)</name>
    <name type="common">Monoblepharis prolifera</name>
    <dbReference type="NCBI Taxonomy" id="1344416"/>
    <lineage>
        <taxon>Eukaryota</taxon>
        <taxon>Fungi</taxon>
        <taxon>Fungi incertae sedis</taxon>
        <taxon>Chytridiomycota</taxon>
        <taxon>Chytridiomycota incertae sedis</taxon>
        <taxon>Monoblepharidomycetes</taxon>
        <taxon>Monoblepharidales</taxon>
        <taxon>Gonapodyaceae</taxon>
        <taxon>Gonapodya</taxon>
    </lineage>
</organism>
<dbReference type="PROSITE" id="PS51808">
    <property type="entry name" value="CHCH"/>
    <property type="match status" value="1"/>
</dbReference>
<dbReference type="InterPro" id="IPR010625">
    <property type="entry name" value="CHCH"/>
</dbReference>
<dbReference type="GO" id="GO:0033617">
    <property type="term" value="P:mitochondrial respiratory chain complex IV assembly"/>
    <property type="evidence" value="ECO:0007669"/>
    <property type="project" value="InterPro"/>
</dbReference>
<feature type="region of interest" description="Disordered" evidence="2">
    <location>
        <begin position="1"/>
        <end position="43"/>
    </location>
</feature>
<gene>
    <name evidence="4" type="ORF">M427DRAFT_50974</name>
</gene>
<proteinExistence type="predicted"/>
<dbReference type="OMA" id="DVQNCMA"/>
<evidence type="ECO:0000259" key="3">
    <source>
        <dbReference type="Pfam" id="PF06747"/>
    </source>
</evidence>
<name>A0A139AXT1_GONPJ</name>
<dbReference type="Pfam" id="PF06747">
    <property type="entry name" value="CHCH"/>
    <property type="match status" value="1"/>
</dbReference>
<dbReference type="InterPro" id="IPR009069">
    <property type="entry name" value="Cys_alpha_HP_mot_SF"/>
</dbReference>
<dbReference type="Proteomes" id="UP000070544">
    <property type="component" value="Unassembled WGS sequence"/>
</dbReference>
<dbReference type="GO" id="GO:0005758">
    <property type="term" value="C:mitochondrial intermembrane space"/>
    <property type="evidence" value="ECO:0007669"/>
    <property type="project" value="InterPro"/>
</dbReference>